<dbReference type="InterPro" id="IPR003736">
    <property type="entry name" value="PAAI_dom"/>
</dbReference>
<dbReference type="Gene3D" id="3.10.129.10">
    <property type="entry name" value="Hotdog Thioesterase"/>
    <property type="match status" value="1"/>
</dbReference>
<dbReference type="PANTHER" id="PTHR21660">
    <property type="entry name" value="THIOESTERASE SUPERFAMILY MEMBER-RELATED"/>
    <property type="match status" value="1"/>
</dbReference>
<dbReference type="Pfam" id="PF03061">
    <property type="entry name" value="4HBT"/>
    <property type="match status" value="1"/>
</dbReference>
<dbReference type="NCBIfam" id="TIGR00369">
    <property type="entry name" value="unchar_dom_1"/>
    <property type="match status" value="1"/>
</dbReference>
<proteinExistence type="inferred from homology"/>
<evidence type="ECO:0000256" key="1">
    <source>
        <dbReference type="ARBA" id="ARBA00008324"/>
    </source>
</evidence>
<organism evidence="4 5">
    <name type="scientific">Williamsia herbipolensis</name>
    <dbReference type="NCBI Taxonomy" id="1603258"/>
    <lineage>
        <taxon>Bacteria</taxon>
        <taxon>Bacillati</taxon>
        <taxon>Actinomycetota</taxon>
        <taxon>Actinomycetes</taxon>
        <taxon>Mycobacteriales</taxon>
        <taxon>Nocardiaceae</taxon>
        <taxon>Williamsia</taxon>
    </lineage>
</organism>
<dbReference type="InterPro" id="IPR029069">
    <property type="entry name" value="HotDog_dom_sf"/>
</dbReference>
<dbReference type="GO" id="GO:0047617">
    <property type="term" value="F:fatty acyl-CoA hydrolase activity"/>
    <property type="evidence" value="ECO:0007669"/>
    <property type="project" value="InterPro"/>
</dbReference>
<reference evidence="4 5" key="1">
    <citation type="submission" date="2022-10" db="EMBL/GenBank/DDBJ databases">
        <title>The complete genomes of actinobacterial strains from the NBC collection.</title>
        <authorList>
            <person name="Joergensen T.S."/>
            <person name="Alvarez Arevalo M."/>
            <person name="Sterndorff E.B."/>
            <person name="Faurdal D."/>
            <person name="Vuksanovic O."/>
            <person name="Mourched A.-S."/>
            <person name="Charusanti P."/>
            <person name="Shaw S."/>
            <person name="Blin K."/>
            <person name="Weber T."/>
        </authorList>
    </citation>
    <scope>NUCLEOTIDE SEQUENCE [LARGE SCALE GENOMIC DNA]</scope>
    <source>
        <strain evidence="4 5">NBC_00319</strain>
    </source>
</reference>
<dbReference type="SUPFAM" id="SSF54637">
    <property type="entry name" value="Thioesterase/thiol ester dehydrase-isomerase"/>
    <property type="match status" value="1"/>
</dbReference>
<evidence type="ECO:0000256" key="2">
    <source>
        <dbReference type="ARBA" id="ARBA00022801"/>
    </source>
</evidence>
<comment type="similarity">
    <text evidence="1">Belongs to the thioesterase PaaI family.</text>
</comment>
<sequence>MTDRTRTVTWDDPMATASAAQGRTGLEFILALAAGEVPAPPIMHLTGATLVSAESGRVVFALQPAEYHYNPIGSVHGGILATLLDSAAGCAVQTVLDEGVGYTSLDLSVKYLRGVRADTGEITCTGTVVHAGRRTALAQAEIRDGDDRLLASATSSCVILRP</sequence>
<evidence type="ECO:0000259" key="3">
    <source>
        <dbReference type="Pfam" id="PF03061"/>
    </source>
</evidence>
<keyword evidence="5" id="KW-1185">Reference proteome</keyword>
<evidence type="ECO:0000313" key="4">
    <source>
        <dbReference type="EMBL" id="WUM18262.1"/>
    </source>
</evidence>
<dbReference type="Proteomes" id="UP001432128">
    <property type="component" value="Chromosome"/>
</dbReference>
<protein>
    <submittedName>
        <fullName evidence="4">PaaI family thioesterase</fullName>
    </submittedName>
</protein>
<dbReference type="CDD" id="cd03443">
    <property type="entry name" value="PaaI_thioesterase"/>
    <property type="match status" value="1"/>
</dbReference>
<name>A0AAU4JWV6_9NOCA</name>
<accession>A0AAU4JWV6</accession>
<dbReference type="EMBL" id="CP108021">
    <property type="protein sequence ID" value="WUM18262.1"/>
    <property type="molecule type" value="Genomic_DNA"/>
</dbReference>
<gene>
    <name evidence="4" type="ORF">OG579_10860</name>
</gene>
<dbReference type="RefSeq" id="WP_328855946.1">
    <property type="nucleotide sequence ID" value="NZ_CP108021.1"/>
</dbReference>
<keyword evidence="2" id="KW-0378">Hydrolase</keyword>
<feature type="domain" description="Thioesterase" evidence="3">
    <location>
        <begin position="73"/>
        <end position="150"/>
    </location>
</feature>
<dbReference type="InterPro" id="IPR039298">
    <property type="entry name" value="ACOT13"/>
</dbReference>
<dbReference type="InterPro" id="IPR006683">
    <property type="entry name" value="Thioestr_dom"/>
</dbReference>
<evidence type="ECO:0000313" key="5">
    <source>
        <dbReference type="Proteomes" id="UP001432128"/>
    </source>
</evidence>
<dbReference type="AlphaFoldDB" id="A0AAU4JWV6"/>
<dbReference type="KEGG" id="whr:OG579_10860"/>
<dbReference type="PANTHER" id="PTHR21660:SF1">
    <property type="entry name" value="ACYL-COENZYME A THIOESTERASE 13"/>
    <property type="match status" value="1"/>
</dbReference>